<keyword evidence="2 3" id="KW-0690">Ribosome biogenesis</keyword>
<comment type="similarity">
    <text evidence="3">Belongs to the RbfA family.</text>
</comment>
<dbReference type="AlphaFoldDB" id="A0A5M8QAV7"/>
<feature type="compositionally biased region" description="Basic and acidic residues" evidence="4">
    <location>
        <begin position="133"/>
        <end position="145"/>
    </location>
</feature>
<protein>
    <recommendedName>
        <fullName evidence="3">Ribosome-binding factor A</fullName>
    </recommendedName>
</protein>
<dbReference type="PANTHER" id="PTHR33515:SF1">
    <property type="entry name" value="RIBOSOME-BINDING FACTOR A, CHLOROPLASTIC-RELATED"/>
    <property type="match status" value="1"/>
</dbReference>
<dbReference type="GO" id="GO:0005829">
    <property type="term" value="C:cytosol"/>
    <property type="evidence" value="ECO:0007669"/>
    <property type="project" value="TreeGrafter"/>
</dbReference>
<dbReference type="GO" id="GO:0030490">
    <property type="term" value="P:maturation of SSU-rRNA"/>
    <property type="evidence" value="ECO:0007669"/>
    <property type="project" value="UniProtKB-UniRule"/>
</dbReference>
<organism evidence="5 6">
    <name type="scientific">Agrococcus sediminis</name>
    <dbReference type="NCBI Taxonomy" id="2599924"/>
    <lineage>
        <taxon>Bacteria</taxon>
        <taxon>Bacillati</taxon>
        <taxon>Actinomycetota</taxon>
        <taxon>Actinomycetes</taxon>
        <taxon>Micrococcales</taxon>
        <taxon>Microbacteriaceae</taxon>
        <taxon>Agrococcus</taxon>
    </lineage>
</organism>
<keyword evidence="6" id="KW-1185">Reference proteome</keyword>
<dbReference type="InterPro" id="IPR015946">
    <property type="entry name" value="KH_dom-like_a/b"/>
</dbReference>
<dbReference type="NCBIfam" id="TIGR00082">
    <property type="entry name" value="rbfA"/>
    <property type="match status" value="1"/>
</dbReference>
<evidence type="ECO:0000256" key="1">
    <source>
        <dbReference type="ARBA" id="ARBA00022490"/>
    </source>
</evidence>
<sequence length="145" mass="16102">MAENPRARKIADRIREITVRALEREVKDPRLGFVTITDVRVTGDLQHASIFYTVYGTDEERADTETALASAKGVVRREIGKGISLRLTPSIEFILDALPESAASIEHLLDEARQRDLAAQQAAAAAQFAGEPDPYRKPREEDEEA</sequence>
<dbReference type="Pfam" id="PF02033">
    <property type="entry name" value="RBFA"/>
    <property type="match status" value="1"/>
</dbReference>
<evidence type="ECO:0000313" key="6">
    <source>
        <dbReference type="Proteomes" id="UP000323221"/>
    </source>
</evidence>
<dbReference type="InterPro" id="IPR020053">
    <property type="entry name" value="Ribosome-bd_factorA_CS"/>
</dbReference>
<dbReference type="Gene3D" id="3.30.300.20">
    <property type="match status" value="1"/>
</dbReference>
<dbReference type="OrthoDB" id="307788at2"/>
<dbReference type="Proteomes" id="UP000323221">
    <property type="component" value="Unassembled WGS sequence"/>
</dbReference>
<comment type="function">
    <text evidence="3">One of several proteins that assist in the late maturation steps of the functional core of the 30S ribosomal subunit. Associates with free 30S ribosomal subunits (but not with 30S subunits that are part of 70S ribosomes or polysomes). Required for efficient processing of 16S rRNA. May interact with the 5'-terminal helix region of 16S rRNA.</text>
</comment>
<dbReference type="HAMAP" id="MF_00003">
    <property type="entry name" value="RbfA"/>
    <property type="match status" value="1"/>
</dbReference>
<proteinExistence type="inferred from homology"/>
<gene>
    <name evidence="3 5" type="primary">rbfA</name>
    <name evidence="5" type="ORF">FQ330_10435</name>
</gene>
<feature type="compositionally biased region" description="Low complexity" evidence="4">
    <location>
        <begin position="120"/>
        <end position="129"/>
    </location>
</feature>
<dbReference type="EMBL" id="VOIR01000015">
    <property type="protein sequence ID" value="KAA6432181.1"/>
    <property type="molecule type" value="Genomic_DNA"/>
</dbReference>
<evidence type="ECO:0000313" key="5">
    <source>
        <dbReference type="EMBL" id="KAA6432181.1"/>
    </source>
</evidence>
<reference evidence="5 6" key="1">
    <citation type="submission" date="2019-08" db="EMBL/GenBank/DDBJ databases">
        <title>Agrococcus lahaulensis sp. nov., isolated from a cold desert of the Indian Himalayas.</title>
        <authorList>
            <person name="Qu J.H."/>
        </authorList>
    </citation>
    <scope>NUCLEOTIDE SEQUENCE [LARGE SCALE GENOMIC DNA]</scope>
    <source>
        <strain evidence="5 6">NS18</strain>
    </source>
</reference>
<name>A0A5M8QAV7_9MICO</name>
<comment type="subunit">
    <text evidence="3">Monomer. Binds 30S ribosomal subunits, but not 50S ribosomal subunits or 70S ribosomes.</text>
</comment>
<keyword evidence="1 3" id="KW-0963">Cytoplasm</keyword>
<dbReference type="PROSITE" id="PS01319">
    <property type="entry name" value="RBFA"/>
    <property type="match status" value="1"/>
</dbReference>
<evidence type="ECO:0000256" key="2">
    <source>
        <dbReference type="ARBA" id="ARBA00022517"/>
    </source>
</evidence>
<comment type="subcellular location">
    <subcellularLocation>
        <location evidence="3">Cytoplasm</location>
    </subcellularLocation>
</comment>
<evidence type="ECO:0000256" key="4">
    <source>
        <dbReference type="SAM" id="MobiDB-lite"/>
    </source>
</evidence>
<dbReference type="InterPro" id="IPR000238">
    <property type="entry name" value="RbfA"/>
</dbReference>
<dbReference type="SUPFAM" id="SSF89919">
    <property type="entry name" value="Ribosome-binding factor A, RbfA"/>
    <property type="match status" value="1"/>
</dbReference>
<dbReference type="RefSeq" id="WP_128190689.1">
    <property type="nucleotide sequence ID" value="NZ_JBFBFL010000003.1"/>
</dbReference>
<accession>A0A5M8QAV7</accession>
<comment type="caution">
    <text evidence="5">The sequence shown here is derived from an EMBL/GenBank/DDBJ whole genome shotgun (WGS) entry which is preliminary data.</text>
</comment>
<evidence type="ECO:0000256" key="3">
    <source>
        <dbReference type="HAMAP-Rule" id="MF_00003"/>
    </source>
</evidence>
<dbReference type="GO" id="GO:0043024">
    <property type="term" value="F:ribosomal small subunit binding"/>
    <property type="evidence" value="ECO:0007669"/>
    <property type="project" value="TreeGrafter"/>
</dbReference>
<dbReference type="InterPro" id="IPR023799">
    <property type="entry name" value="RbfA_dom_sf"/>
</dbReference>
<dbReference type="PANTHER" id="PTHR33515">
    <property type="entry name" value="RIBOSOME-BINDING FACTOR A, CHLOROPLASTIC-RELATED"/>
    <property type="match status" value="1"/>
</dbReference>
<feature type="region of interest" description="Disordered" evidence="4">
    <location>
        <begin position="120"/>
        <end position="145"/>
    </location>
</feature>